<protein>
    <submittedName>
        <fullName evidence="6">Subtilase family protein</fullName>
    </submittedName>
</protein>
<gene>
    <name evidence="6" type="ORF">SAMN03080617_03437</name>
</gene>
<reference evidence="7" key="1">
    <citation type="submission" date="2016-10" db="EMBL/GenBank/DDBJ databases">
        <authorList>
            <person name="Varghese N."/>
            <person name="Submissions S."/>
        </authorList>
    </citation>
    <scope>NUCLEOTIDE SEQUENCE [LARGE SCALE GENOMIC DNA]</scope>
    <source>
        <strain evidence="7">DSM 22703</strain>
    </source>
</reference>
<sequence length="71" mass="7017">MIAVGAINRNASRANFSNYGNGLDVVAPGVSISATDRLGALGYNQNVGAAGDYTTIDGTSFAAPQVAGIAA</sequence>
<evidence type="ECO:0000256" key="1">
    <source>
        <dbReference type="ARBA" id="ARBA00022670"/>
    </source>
</evidence>
<keyword evidence="7" id="KW-1185">Reference proteome</keyword>
<dbReference type="GO" id="GO:0006508">
    <property type="term" value="P:proteolysis"/>
    <property type="evidence" value="ECO:0007669"/>
    <property type="project" value="UniProtKB-KW"/>
</dbReference>
<dbReference type="GO" id="GO:0004252">
    <property type="term" value="F:serine-type endopeptidase activity"/>
    <property type="evidence" value="ECO:0007669"/>
    <property type="project" value="InterPro"/>
</dbReference>
<keyword evidence="2" id="KW-0378">Hydrolase</keyword>
<dbReference type="PROSITE" id="PS00138">
    <property type="entry name" value="SUBTILASE_SER"/>
    <property type="match status" value="1"/>
</dbReference>
<evidence type="ECO:0000313" key="7">
    <source>
        <dbReference type="Proteomes" id="UP000198756"/>
    </source>
</evidence>
<evidence type="ECO:0000259" key="5">
    <source>
        <dbReference type="Pfam" id="PF00082"/>
    </source>
</evidence>
<dbReference type="Proteomes" id="UP000198756">
    <property type="component" value="Unassembled WGS sequence"/>
</dbReference>
<comment type="similarity">
    <text evidence="4">Belongs to the peptidase S8 family.</text>
</comment>
<dbReference type="InterPro" id="IPR036852">
    <property type="entry name" value="Peptidase_S8/S53_dom_sf"/>
</dbReference>
<dbReference type="SUPFAM" id="SSF52743">
    <property type="entry name" value="Subtilisin-like"/>
    <property type="match status" value="1"/>
</dbReference>
<dbReference type="STRING" id="279824.SAMN03080617_03437"/>
<keyword evidence="3" id="KW-0720">Serine protease</keyword>
<evidence type="ECO:0000313" key="6">
    <source>
        <dbReference type="EMBL" id="SDA91745.1"/>
    </source>
</evidence>
<keyword evidence="1" id="KW-0645">Protease</keyword>
<dbReference type="OrthoDB" id="9798386at2"/>
<dbReference type="EMBL" id="FMXE01000030">
    <property type="protein sequence ID" value="SDA91745.1"/>
    <property type="molecule type" value="Genomic_DNA"/>
</dbReference>
<proteinExistence type="inferred from homology"/>
<evidence type="ECO:0000256" key="2">
    <source>
        <dbReference type="ARBA" id="ARBA00022801"/>
    </source>
</evidence>
<name>A0A1G5ZB47_9BACT</name>
<dbReference type="InterPro" id="IPR000209">
    <property type="entry name" value="Peptidase_S8/S53_dom"/>
</dbReference>
<dbReference type="Pfam" id="PF00082">
    <property type="entry name" value="Peptidase_S8"/>
    <property type="match status" value="1"/>
</dbReference>
<dbReference type="AlphaFoldDB" id="A0A1G5ZB47"/>
<accession>A0A1G5ZB47</accession>
<dbReference type="Gene3D" id="3.40.50.200">
    <property type="entry name" value="Peptidase S8/S53 domain"/>
    <property type="match status" value="1"/>
</dbReference>
<organism evidence="6 7">
    <name type="scientific">Algoriphagus alkaliphilus</name>
    <dbReference type="NCBI Taxonomy" id="279824"/>
    <lineage>
        <taxon>Bacteria</taxon>
        <taxon>Pseudomonadati</taxon>
        <taxon>Bacteroidota</taxon>
        <taxon>Cytophagia</taxon>
        <taxon>Cytophagales</taxon>
        <taxon>Cyclobacteriaceae</taxon>
        <taxon>Algoriphagus</taxon>
    </lineage>
</organism>
<comment type="caution">
    <text evidence="4">Lacks conserved residue(s) required for the propagation of feature annotation.</text>
</comment>
<evidence type="ECO:0000256" key="4">
    <source>
        <dbReference type="PROSITE-ProRule" id="PRU01240"/>
    </source>
</evidence>
<dbReference type="PROSITE" id="PS51892">
    <property type="entry name" value="SUBTILASE"/>
    <property type="match status" value="1"/>
</dbReference>
<dbReference type="InterPro" id="IPR023828">
    <property type="entry name" value="Peptidase_S8_Ser-AS"/>
</dbReference>
<feature type="domain" description="Peptidase S8/S53" evidence="5">
    <location>
        <begin position="2"/>
        <end position="71"/>
    </location>
</feature>
<evidence type="ECO:0000256" key="3">
    <source>
        <dbReference type="ARBA" id="ARBA00022825"/>
    </source>
</evidence>